<reference evidence="2" key="1">
    <citation type="journal article" date="2020" name="G3 (Bethesda)">
        <title>High-Quality Assemblies for Three Invasive Social Wasps from the &lt;i&gt;Vespula&lt;/i&gt; Genus.</title>
        <authorList>
            <person name="Harrop T.W.R."/>
            <person name="Guhlin J."/>
            <person name="McLaughlin G.M."/>
            <person name="Permina E."/>
            <person name="Stockwell P."/>
            <person name="Gilligan J."/>
            <person name="Le Lec M.F."/>
            <person name="Gruber M.A.M."/>
            <person name="Quinn O."/>
            <person name="Lovegrove M."/>
            <person name="Duncan E.J."/>
            <person name="Remnant E.J."/>
            <person name="Van Eeckhoven J."/>
            <person name="Graham B."/>
            <person name="Knapp R.A."/>
            <person name="Langford K.W."/>
            <person name="Kronenberg Z."/>
            <person name="Press M.O."/>
            <person name="Eacker S.M."/>
            <person name="Wilson-Rankin E.E."/>
            <person name="Purcell J."/>
            <person name="Lester P.J."/>
            <person name="Dearden P.K."/>
        </authorList>
    </citation>
    <scope>NUCLEOTIDE SEQUENCE</scope>
    <source>
        <strain evidence="2">Linc-1</strain>
    </source>
</reference>
<protein>
    <submittedName>
        <fullName evidence="2">Uncharacterized protein</fullName>
    </submittedName>
</protein>
<comment type="caution">
    <text evidence="2">The sequence shown here is derived from an EMBL/GenBank/DDBJ whole genome shotgun (WGS) entry which is preliminary data.</text>
</comment>
<name>A0A834N249_VESGE</name>
<evidence type="ECO:0000313" key="2">
    <source>
        <dbReference type="EMBL" id="KAF7393855.1"/>
    </source>
</evidence>
<gene>
    <name evidence="2" type="ORF">HZH68_010674</name>
</gene>
<accession>A0A834N249</accession>
<feature type="compositionally biased region" description="Basic and acidic residues" evidence="1">
    <location>
        <begin position="47"/>
        <end position="67"/>
    </location>
</feature>
<dbReference type="Proteomes" id="UP000617340">
    <property type="component" value="Unassembled WGS sequence"/>
</dbReference>
<feature type="region of interest" description="Disordered" evidence="1">
    <location>
        <begin position="31"/>
        <end position="78"/>
    </location>
</feature>
<dbReference type="EMBL" id="JACSDZ010000010">
    <property type="protein sequence ID" value="KAF7393855.1"/>
    <property type="molecule type" value="Genomic_DNA"/>
</dbReference>
<proteinExistence type="predicted"/>
<keyword evidence="3" id="KW-1185">Reference proteome</keyword>
<dbReference type="AlphaFoldDB" id="A0A834N249"/>
<evidence type="ECO:0000313" key="3">
    <source>
        <dbReference type="Proteomes" id="UP000617340"/>
    </source>
</evidence>
<sequence>MEYSIDSIGTILRSYITERISSCSACVEEKKEWEKEEQEEEEEEEEKVSYRVNDENEMECPRSENERARKRASGVALY</sequence>
<feature type="compositionally biased region" description="Acidic residues" evidence="1">
    <location>
        <begin position="35"/>
        <end position="46"/>
    </location>
</feature>
<organism evidence="2 3">
    <name type="scientific">Vespula germanica</name>
    <name type="common">German yellow jacket</name>
    <name type="synonym">Paravespula germanica</name>
    <dbReference type="NCBI Taxonomy" id="30212"/>
    <lineage>
        <taxon>Eukaryota</taxon>
        <taxon>Metazoa</taxon>
        <taxon>Ecdysozoa</taxon>
        <taxon>Arthropoda</taxon>
        <taxon>Hexapoda</taxon>
        <taxon>Insecta</taxon>
        <taxon>Pterygota</taxon>
        <taxon>Neoptera</taxon>
        <taxon>Endopterygota</taxon>
        <taxon>Hymenoptera</taxon>
        <taxon>Apocrita</taxon>
        <taxon>Aculeata</taxon>
        <taxon>Vespoidea</taxon>
        <taxon>Vespidae</taxon>
        <taxon>Vespinae</taxon>
        <taxon>Vespula</taxon>
    </lineage>
</organism>
<evidence type="ECO:0000256" key="1">
    <source>
        <dbReference type="SAM" id="MobiDB-lite"/>
    </source>
</evidence>